<dbReference type="GO" id="GO:0033617">
    <property type="term" value="P:mitochondrial respiratory chain complex IV assembly"/>
    <property type="evidence" value="ECO:0007669"/>
    <property type="project" value="InterPro"/>
</dbReference>
<keyword evidence="6" id="KW-1133">Transmembrane helix</keyword>
<dbReference type="PANTHER" id="PTHR31586">
    <property type="entry name" value="CYTOCHROME C OXIDASE PROTEIN 20"/>
    <property type="match status" value="1"/>
</dbReference>
<evidence type="ECO:0000256" key="3">
    <source>
        <dbReference type="ARBA" id="ARBA00017689"/>
    </source>
</evidence>
<evidence type="ECO:0000256" key="2">
    <source>
        <dbReference type="ARBA" id="ARBA00009575"/>
    </source>
</evidence>
<evidence type="ECO:0000256" key="4">
    <source>
        <dbReference type="ARBA" id="ARBA00022692"/>
    </source>
</evidence>
<evidence type="ECO:0000256" key="1">
    <source>
        <dbReference type="ARBA" id="ARBA00004273"/>
    </source>
</evidence>
<dbReference type="EMBL" id="VCGU01000458">
    <property type="protein sequence ID" value="TRY64082.1"/>
    <property type="molecule type" value="Genomic_DNA"/>
</dbReference>
<dbReference type="PANTHER" id="PTHR31586:SF1">
    <property type="entry name" value="CYTOCHROME C OXIDASE ASSEMBLY PROTEIN COX20, MITOCHONDRIAL"/>
    <property type="match status" value="1"/>
</dbReference>
<keyword evidence="7" id="KW-0496">Mitochondrion</keyword>
<dbReference type="Pfam" id="PF12597">
    <property type="entry name" value="Cox20"/>
    <property type="match status" value="1"/>
</dbReference>
<dbReference type="Proteomes" id="UP000318571">
    <property type="component" value="Chromosome 10"/>
</dbReference>
<evidence type="ECO:0000313" key="10">
    <source>
        <dbReference type="EMBL" id="TRY64082.1"/>
    </source>
</evidence>
<keyword evidence="11" id="KW-1185">Reference proteome</keyword>
<keyword evidence="5" id="KW-0999">Mitochondrion inner membrane</keyword>
<reference evidence="10 11" key="1">
    <citation type="journal article" date="2018" name="Nat. Ecol. Evol.">
        <title>Genomic signatures of mitonuclear coevolution across populations of Tigriopus californicus.</title>
        <authorList>
            <person name="Barreto F.S."/>
            <person name="Watson E.T."/>
            <person name="Lima T.G."/>
            <person name="Willett C.S."/>
            <person name="Edmands S."/>
            <person name="Li W."/>
            <person name="Burton R.S."/>
        </authorList>
    </citation>
    <scope>NUCLEOTIDE SEQUENCE [LARGE SCALE GENOMIC DNA]</scope>
    <source>
        <strain evidence="10 11">San Diego</strain>
    </source>
</reference>
<evidence type="ECO:0000256" key="5">
    <source>
        <dbReference type="ARBA" id="ARBA00022792"/>
    </source>
</evidence>
<dbReference type="GO" id="GO:0005743">
    <property type="term" value="C:mitochondrial inner membrane"/>
    <property type="evidence" value="ECO:0007669"/>
    <property type="project" value="UniProtKB-SubCell"/>
</dbReference>
<name>A0A553NF56_TIGCA</name>
<comment type="caution">
    <text evidence="10">The sequence shown here is derived from an EMBL/GenBank/DDBJ whole genome shotgun (WGS) entry which is preliminary data.</text>
</comment>
<evidence type="ECO:0000256" key="7">
    <source>
        <dbReference type="ARBA" id="ARBA00023128"/>
    </source>
</evidence>
<proteinExistence type="inferred from homology"/>
<organism evidence="10 11">
    <name type="scientific">Tigriopus californicus</name>
    <name type="common">Marine copepod</name>
    <dbReference type="NCBI Taxonomy" id="6832"/>
    <lineage>
        <taxon>Eukaryota</taxon>
        <taxon>Metazoa</taxon>
        <taxon>Ecdysozoa</taxon>
        <taxon>Arthropoda</taxon>
        <taxon>Crustacea</taxon>
        <taxon>Multicrustacea</taxon>
        <taxon>Hexanauplia</taxon>
        <taxon>Copepoda</taxon>
        <taxon>Harpacticoida</taxon>
        <taxon>Harpacticidae</taxon>
        <taxon>Tigriopus</taxon>
    </lineage>
</organism>
<evidence type="ECO:0000256" key="6">
    <source>
        <dbReference type="ARBA" id="ARBA00022989"/>
    </source>
</evidence>
<gene>
    <name evidence="10" type="ORF">TCAL_15261</name>
</gene>
<keyword evidence="8" id="KW-0472">Membrane</keyword>
<comment type="subcellular location">
    <subcellularLocation>
        <location evidence="1">Mitochondrion inner membrane</location>
    </subcellularLocation>
</comment>
<protein>
    <recommendedName>
        <fullName evidence="3">Cytochrome c oxidase assembly protein COX20, mitochondrial</fullName>
    </recommendedName>
</protein>
<accession>A0A553NF56</accession>
<evidence type="ECO:0000256" key="8">
    <source>
        <dbReference type="ARBA" id="ARBA00023136"/>
    </source>
</evidence>
<evidence type="ECO:0000256" key="9">
    <source>
        <dbReference type="SAM" id="MobiDB-lite"/>
    </source>
</evidence>
<dbReference type="InterPro" id="IPR022533">
    <property type="entry name" value="Cox20"/>
</dbReference>
<feature type="region of interest" description="Disordered" evidence="9">
    <location>
        <begin position="236"/>
        <end position="272"/>
    </location>
</feature>
<sequence>MLYFPTHLFNNSLMIFGRDCAKIPCFRDSLMCGIFTGTVTGIGYNLATSKNPIKLAMTTYLAVTFGVWIFCRRNFLIMEQESRLFRYVEKSRQKLDIPKDFNEENSSTMADSSQHLGEAPHFRFSNEIPTNSSESQAIVHIHMGGQVHHSDKKMLNTMQDNSQMSGALSLDPFIEQDSIDGENEPSNVINRIQVLNIVSGLSSIRTEHELDSEAVTQGNGSEDLGTSRLVELVPNRRDCPSLGDTRQSSGTRIDPHRLQTSHASLARAWQDG</sequence>
<dbReference type="AlphaFoldDB" id="A0A553NF56"/>
<evidence type="ECO:0000313" key="11">
    <source>
        <dbReference type="Proteomes" id="UP000318571"/>
    </source>
</evidence>
<keyword evidence="4" id="KW-0812">Transmembrane</keyword>
<comment type="similarity">
    <text evidence="2">Belongs to the COX20 family.</text>
</comment>